<feature type="compositionally biased region" description="Basic and acidic residues" evidence="13">
    <location>
        <begin position="628"/>
        <end position="649"/>
    </location>
</feature>
<dbReference type="PANTHER" id="PTHR22760">
    <property type="entry name" value="GLYCOSYLTRANSFERASE"/>
    <property type="match status" value="1"/>
</dbReference>
<evidence type="ECO:0000256" key="13">
    <source>
        <dbReference type="SAM" id="MobiDB-lite"/>
    </source>
</evidence>
<comment type="pathway">
    <text evidence="2">Protein modification; protein glycosylation.</text>
</comment>
<keyword evidence="8 12" id="KW-1133">Transmembrane helix</keyword>
<evidence type="ECO:0000256" key="4">
    <source>
        <dbReference type="ARBA" id="ARBA00022676"/>
    </source>
</evidence>
<evidence type="ECO:0000256" key="5">
    <source>
        <dbReference type="ARBA" id="ARBA00022679"/>
    </source>
</evidence>
<evidence type="ECO:0000256" key="8">
    <source>
        <dbReference type="ARBA" id="ARBA00022989"/>
    </source>
</evidence>
<evidence type="ECO:0000256" key="1">
    <source>
        <dbReference type="ARBA" id="ARBA00004477"/>
    </source>
</evidence>
<protein>
    <recommendedName>
        <fullName evidence="12">Mannosyltransferase</fullName>
        <ecNumber evidence="12">2.4.1.-</ecNumber>
    </recommendedName>
</protein>
<keyword evidence="9 12" id="KW-0472">Membrane</keyword>
<comment type="catalytic activity">
    <reaction evidence="11">
        <text>an alpha-D-Man-(1-&gt;2)-alpha-D-Man-(1-&gt;2)-alpha-D-Man-(1-&gt;3)-[alpha-D-Man-(1-&gt;2)-alpha-D-Man-(1-&gt;3)-alpha-D-Man-(1-&gt;6)]-beta-D-Man-(1-&gt;4)-beta-D-GlcNAc-(1-&gt;4)-alpha-D-GlcNAc-diphospho-di-trans,poly-cis-dolichol + a di-trans,poly-cis-dolichyl beta-D-mannosyl phosphate = an alpha-D-Man-(1-&gt;2)-alpha-D-Man-(1-&gt;2)-alpha-D-Man-(1-&gt;3)-[alpha-D-Man-(1-&gt;2)-alpha-D-Man-(1-&gt;3)-[alpha-D-Man-(1-&gt;6)]-alpha-D-Man-(1-&gt;6)]-beta-D-Man-(1-&gt;4)-beta-D-GlcNAc-(1-&gt;4)-alpha-D-GlcNAc-diphospho-di-trans,poly-cis-dolichol + a di-trans,poly-cis-dolichyl phosphate + H(+)</text>
        <dbReference type="Rhea" id="RHEA:29535"/>
        <dbReference type="Rhea" id="RHEA-COMP:19498"/>
        <dbReference type="Rhea" id="RHEA-COMP:19501"/>
        <dbReference type="Rhea" id="RHEA-COMP:19518"/>
        <dbReference type="Rhea" id="RHEA-COMP:19519"/>
        <dbReference type="ChEBI" id="CHEBI:15378"/>
        <dbReference type="ChEBI" id="CHEBI:57683"/>
        <dbReference type="ChEBI" id="CHEBI:58211"/>
        <dbReference type="ChEBI" id="CHEBI:132517"/>
        <dbReference type="ChEBI" id="CHEBI:132519"/>
        <dbReference type="EC" id="2.4.1.260"/>
    </reaction>
    <physiologicalReaction direction="left-to-right" evidence="11">
        <dbReference type="Rhea" id="RHEA:29536"/>
    </physiologicalReaction>
</comment>
<feature type="transmembrane region" description="Helical" evidence="12">
    <location>
        <begin position="172"/>
        <end position="190"/>
    </location>
</feature>
<feature type="transmembrane region" description="Helical" evidence="12">
    <location>
        <begin position="29"/>
        <end position="48"/>
    </location>
</feature>
<evidence type="ECO:0000256" key="12">
    <source>
        <dbReference type="RuleBase" id="RU363075"/>
    </source>
</evidence>
<dbReference type="PANTHER" id="PTHR22760:SF1">
    <property type="entry name" value="DOL-P-MAN:MAN(7)GLCNAC(2)-PP-DOL ALPHA-1,6-MANNOSYLTRANSFERASE"/>
    <property type="match status" value="1"/>
</dbReference>
<dbReference type="EMBL" id="JAHCVI010000001">
    <property type="protein sequence ID" value="KAG7292671.1"/>
    <property type="molecule type" value="Genomic_DNA"/>
</dbReference>
<dbReference type="GO" id="GO:0006487">
    <property type="term" value="P:protein N-linked glycosylation"/>
    <property type="evidence" value="ECO:0007669"/>
    <property type="project" value="TreeGrafter"/>
</dbReference>
<evidence type="ECO:0000256" key="9">
    <source>
        <dbReference type="ARBA" id="ARBA00023136"/>
    </source>
</evidence>
<reference evidence="14" key="1">
    <citation type="submission" date="2023-02" db="EMBL/GenBank/DDBJ databases">
        <authorList>
            <person name="Palmer J.M."/>
        </authorList>
    </citation>
    <scope>NUCLEOTIDE SEQUENCE</scope>
    <source>
        <strain evidence="14">FW57</strain>
    </source>
</reference>
<name>A0AAD4F404_9PEZI</name>
<evidence type="ECO:0000313" key="15">
    <source>
        <dbReference type="Proteomes" id="UP001197093"/>
    </source>
</evidence>
<dbReference type="EC" id="2.4.1.-" evidence="12"/>
<keyword evidence="4 12" id="KW-0328">Glycosyltransferase</keyword>
<feature type="transmembrane region" description="Helical" evidence="12">
    <location>
        <begin position="327"/>
        <end position="347"/>
    </location>
</feature>
<keyword evidence="15" id="KW-1185">Reference proteome</keyword>
<feature type="transmembrane region" description="Helical" evidence="12">
    <location>
        <begin position="94"/>
        <end position="112"/>
    </location>
</feature>
<feature type="transmembrane region" description="Helical" evidence="12">
    <location>
        <begin position="354"/>
        <end position="380"/>
    </location>
</feature>
<evidence type="ECO:0000256" key="3">
    <source>
        <dbReference type="ARBA" id="ARBA00007063"/>
    </source>
</evidence>
<dbReference type="AlphaFoldDB" id="A0AAD4F404"/>
<dbReference type="Pfam" id="PF03901">
    <property type="entry name" value="Glyco_transf_22"/>
    <property type="match status" value="1"/>
</dbReference>
<feature type="region of interest" description="Disordered" evidence="13">
    <location>
        <begin position="447"/>
        <end position="487"/>
    </location>
</feature>
<evidence type="ECO:0000256" key="2">
    <source>
        <dbReference type="ARBA" id="ARBA00004922"/>
    </source>
</evidence>
<comment type="function">
    <text evidence="10">Mannosyltransferase that operates in the biosynthetic pathway of dolichol-linked oligosaccharides, the glycan precursors employed in protein asparagine (N)-glycosylation. The assembly of dolichol-linked oligosaccharides begins on the cytosolic side of the endoplasmic reticulum membrane and finishes in its lumen. The sequential addition of sugars to dolichol pyrophosphate produces dolichol-linked oligosaccharides containing fourteen sugars, including two GlcNAcs, nine mannoses and three glucoses. Once assembled, the oligosaccharide is transferred from the lipid to nascent proteins by oligosaccharyltransferases. In the lumen of the endoplasmic reticulum, adds the eighth mannose residue in an alpha-1,6 linkage onto Man(7)GlcNAc(2)-PP-dolichol to produce Man(8)GlcNAc(2)-PP-dolichol.</text>
</comment>
<keyword evidence="6 12" id="KW-0812">Transmembrane</keyword>
<proteinExistence type="inferred from homology"/>
<keyword evidence="5" id="KW-0808">Transferase</keyword>
<feature type="compositionally biased region" description="Low complexity" evidence="13">
    <location>
        <begin position="472"/>
        <end position="481"/>
    </location>
</feature>
<evidence type="ECO:0000313" key="14">
    <source>
        <dbReference type="EMBL" id="KAG7292671.1"/>
    </source>
</evidence>
<feature type="transmembrane region" description="Helical" evidence="12">
    <location>
        <begin position="118"/>
        <end position="136"/>
    </location>
</feature>
<feature type="region of interest" description="Disordered" evidence="13">
    <location>
        <begin position="550"/>
        <end position="569"/>
    </location>
</feature>
<gene>
    <name evidence="14" type="ORF">NEMBOFW57_002708</name>
</gene>
<feature type="region of interest" description="Disordered" evidence="13">
    <location>
        <begin position="619"/>
        <end position="649"/>
    </location>
</feature>
<comment type="subcellular location">
    <subcellularLocation>
        <location evidence="1 12">Endoplasmic reticulum membrane</location>
        <topology evidence="1 12">Multi-pass membrane protein</topology>
    </subcellularLocation>
</comment>
<dbReference type="Proteomes" id="UP001197093">
    <property type="component" value="Unassembled WGS sequence"/>
</dbReference>
<sequence>MAPPGNAQSGAKPAKDAQTPEAAKIKSNVLLSLLLPGLILVHLVVAPYTKVEESFNIQAAHDVLVYGTPTSDIHHKLSTTYDHFTFPGAVPRTFIGPVLLAGLAQPVVALVGFQHAQLVVRAILGLFNATCLLVFARNLRRAYGAGTARWYLLLQATEFHVMFYASRTLPNMFAFGLTTLAFAFLLPQPGNPKSTTRQRLSITMFVFAAAIFRSEVALLMGTTILYALLVPELSVERLFLATPALARTLGFYYNVVQGSASNWGVSPWHYYFSSALPRLFINPLTYTALIPFSLWHPALRRAASRLVVPSLLFTAIYSLQPHKETRFIFYAIPPLTAAAALSANFLVNRRSKSPLFFLITAILLLSVLASFAASTAMLLLSSLNYPGGEALSHLRATILSSPATHDKIIPVHADVLSCMTGVTLFGTSTASSAADAIPRLLPFPVTLPDPEKGAQSNTGNKEGSGPIRVNHQQTQQQQQQQPNHPEQATPRVQIVLDKTESAALLASPAFYAQFTYLLTESPRDTLPASRAREWETVGVVKGYAGIEVVKPGQDQGQGQDQDHQGQDADADADALVVGRGTLVAACKRRIRALTGGWWIGPRMVERVYILRRREVEGTGAGAGARAEVGAEEREREAEGGRWGKAVEAR</sequence>
<accession>A0AAD4F404</accession>
<feature type="transmembrane region" description="Helical" evidence="12">
    <location>
        <begin position="202"/>
        <end position="229"/>
    </location>
</feature>
<evidence type="ECO:0000256" key="7">
    <source>
        <dbReference type="ARBA" id="ARBA00022824"/>
    </source>
</evidence>
<dbReference type="GO" id="GO:0005789">
    <property type="term" value="C:endoplasmic reticulum membrane"/>
    <property type="evidence" value="ECO:0007669"/>
    <property type="project" value="UniProtKB-SubCell"/>
</dbReference>
<dbReference type="InterPro" id="IPR005599">
    <property type="entry name" value="GPI_mannosylTrfase"/>
</dbReference>
<comment type="caution">
    <text evidence="14">The sequence shown here is derived from an EMBL/GenBank/DDBJ whole genome shotgun (WGS) entry which is preliminary data.</text>
</comment>
<comment type="similarity">
    <text evidence="3 12">Belongs to the glycosyltransferase 22 family.</text>
</comment>
<evidence type="ECO:0000256" key="10">
    <source>
        <dbReference type="ARBA" id="ARBA00044721"/>
    </source>
</evidence>
<evidence type="ECO:0000256" key="11">
    <source>
        <dbReference type="ARBA" id="ARBA00048899"/>
    </source>
</evidence>
<evidence type="ECO:0000256" key="6">
    <source>
        <dbReference type="ARBA" id="ARBA00022692"/>
    </source>
</evidence>
<organism evidence="14 15">
    <name type="scientific">Staphylotrichum longicolle</name>
    <dbReference type="NCBI Taxonomy" id="669026"/>
    <lineage>
        <taxon>Eukaryota</taxon>
        <taxon>Fungi</taxon>
        <taxon>Dikarya</taxon>
        <taxon>Ascomycota</taxon>
        <taxon>Pezizomycotina</taxon>
        <taxon>Sordariomycetes</taxon>
        <taxon>Sordariomycetidae</taxon>
        <taxon>Sordariales</taxon>
        <taxon>Chaetomiaceae</taxon>
        <taxon>Staphylotrichum</taxon>
    </lineage>
</organism>
<keyword evidence="7 12" id="KW-0256">Endoplasmic reticulum</keyword>
<dbReference type="GO" id="GO:0052917">
    <property type="term" value="F:dol-P-Man:Man(7)GlcNAc(2)-PP-Dol alpha-1,6-mannosyltransferase activity"/>
    <property type="evidence" value="ECO:0007669"/>
    <property type="project" value="UniProtKB-EC"/>
</dbReference>